<evidence type="ECO:0000256" key="1">
    <source>
        <dbReference type="SAM" id="Phobius"/>
    </source>
</evidence>
<keyword evidence="1" id="KW-1133">Transmembrane helix</keyword>
<dbReference type="Proteomes" id="UP001596524">
    <property type="component" value="Unassembled WGS sequence"/>
</dbReference>
<name>A0ABW2N6S3_9ACTN</name>
<evidence type="ECO:0000313" key="2">
    <source>
        <dbReference type="EMBL" id="MFC7362986.1"/>
    </source>
</evidence>
<feature type="transmembrane region" description="Helical" evidence="1">
    <location>
        <begin position="12"/>
        <end position="32"/>
    </location>
</feature>
<evidence type="ECO:0000313" key="3">
    <source>
        <dbReference type="Proteomes" id="UP001596524"/>
    </source>
</evidence>
<keyword evidence="1" id="KW-0472">Membrane</keyword>
<proteinExistence type="predicted"/>
<dbReference type="RefSeq" id="WP_255891369.1">
    <property type="nucleotide sequence ID" value="NZ_JAFMZM010000004.1"/>
</dbReference>
<protein>
    <submittedName>
        <fullName evidence="2">Uncharacterized protein</fullName>
    </submittedName>
</protein>
<feature type="transmembrane region" description="Helical" evidence="1">
    <location>
        <begin position="38"/>
        <end position="55"/>
    </location>
</feature>
<sequence length="56" mass="5817">MPWVVRQGFELWCLGVVCLLVSSASLPGALMVRVAADVFGVGGIALVAFGVLRLGD</sequence>
<reference evidence="3" key="1">
    <citation type="journal article" date="2019" name="Int. J. Syst. Evol. Microbiol.">
        <title>The Global Catalogue of Microorganisms (GCM) 10K type strain sequencing project: providing services to taxonomists for standard genome sequencing and annotation.</title>
        <authorList>
            <consortium name="The Broad Institute Genomics Platform"/>
            <consortium name="The Broad Institute Genome Sequencing Center for Infectious Disease"/>
            <person name="Wu L."/>
            <person name="Ma J."/>
        </authorList>
    </citation>
    <scope>NUCLEOTIDE SEQUENCE [LARGE SCALE GENOMIC DNA]</scope>
    <source>
        <strain evidence="3">FCH27</strain>
    </source>
</reference>
<gene>
    <name evidence="2" type="ORF">ACFQO6_22135</name>
</gene>
<comment type="caution">
    <text evidence="2">The sequence shown here is derived from an EMBL/GenBank/DDBJ whole genome shotgun (WGS) entry which is preliminary data.</text>
</comment>
<organism evidence="2 3">
    <name type="scientific">Nocardioides astragali</name>
    <dbReference type="NCBI Taxonomy" id="1776736"/>
    <lineage>
        <taxon>Bacteria</taxon>
        <taxon>Bacillati</taxon>
        <taxon>Actinomycetota</taxon>
        <taxon>Actinomycetes</taxon>
        <taxon>Propionibacteriales</taxon>
        <taxon>Nocardioidaceae</taxon>
        <taxon>Nocardioides</taxon>
    </lineage>
</organism>
<accession>A0ABW2N6S3</accession>
<keyword evidence="3" id="KW-1185">Reference proteome</keyword>
<dbReference type="EMBL" id="JBHTCH010000028">
    <property type="protein sequence ID" value="MFC7362986.1"/>
    <property type="molecule type" value="Genomic_DNA"/>
</dbReference>
<keyword evidence="1" id="KW-0812">Transmembrane</keyword>